<dbReference type="SMART" id="SM00066">
    <property type="entry name" value="GAL4"/>
    <property type="match status" value="1"/>
</dbReference>
<feature type="domain" description="Zn(2)-C6 fungal-type" evidence="9">
    <location>
        <begin position="115"/>
        <end position="146"/>
    </location>
</feature>
<dbReference type="PROSITE" id="PS50048">
    <property type="entry name" value="ZN2_CY6_FUNGAL_2"/>
    <property type="match status" value="1"/>
</dbReference>
<keyword evidence="1" id="KW-0479">Metal-binding</keyword>
<keyword evidence="4" id="KW-0238">DNA-binding</keyword>
<dbReference type="GO" id="GO:0003677">
    <property type="term" value="F:DNA binding"/>
    <property type="evidence" value="ECO:0007669"/>
    <property type="project" value="UniProtKB-KW"/>
</dbReference>
<dbReference type="InParanoid" id="A0A067P5Q9"/>
<gene>
    <name evidence="10" type="ORF">PLEOSDRAFT_1110931</name>
</gene>
<dbReference type="VEuPathDB" id="FungiDB:PLEOSDRAFT_1110931"/>
<evidence type="ECO:0000256" key="5">
    <source>
        <dbReference type="ARBA" id="ARBA00023163"/>
    </source>
</evidence>
<feature type="region of interest" description="Disordered" evidence="8">
    <location>
        <begin position="1"/>
        <end position="41"/>
    </location>
</feature>
<accession>A0A067P5Q9</accession>
<dbReference type="PANTHER" id="PTHR47659:SF7">
    <property type="entry name" value="FUNGAL TRANSCRIPTIONAL REGULATORY PROTEIN, N-TERMINAL DOMAIN-CONTAINING PROTEIN"/>
    <property type="match status" value="1"/>
</dbReference>
<reference evidence="11" key="1">
    <citation type="journal article" date="2014" name="Proc. Natl. Acad. Sci. U.S.A.">
        <title>Extensive sampling of basidiomycete genomes demonstrates inadequacy of the white-rot/brown-rot paradigm for wood decay fungi.</title>
        <authorList>
            <person name="Riley R."/>
            <person name="Salamov A.A."/>
            <person name="Brown D.W."/>
            <person name="Nagy L.G."/>
            <person name="Floudas D."/>
            <person name="Held B.W."/>
            <person name="Levasseur A."/>
            <person name="Lombard V."/>
            <person name="Morin E."/>
            <person name="Otillar R."/>
            <person name="Lindquist E.A."/>
            <person name="Sun H."/>
            <person name="LaButti K.M."/>
            <person name="Schmutz J."/>
            <person name="Jabbour D."/>
            <person name="Luo H."/>
            <person name="Baker S.E."/>
            <person name="Pisabarro A.G."/>
            <person name="Walton J.D."/>
            <person name="Blanchette R.A."/>
            <person name="Henrissat B."/>
            <person name="Martin F."/>
            <person name="Cullen D."/>
            <person name="Hibbett D.S."/>
            <person name="Grigoriev I.V."/>
        </authorList>
    </citation>
    <scope>NUCLEOTIDE SEQUENCE [LARGE SCALE GENOMIC DNA]</scope>
    <source>
        <strain evidence="11">PC15</strain>
    </source>
</reference>
<name>A0A067P5Q9_PLEO1</name>
<dbReference type="OrthoDB" id="5575144at2759"/>
<organism evidence="10 11">
    <name type="scientific">Pleurotus ostreatus (strain PC15)</name>
    <name type="common">Oyster mushroom</name>
    <dbReference type="NCBI Taxonomy" id="1137138"/>
    <lineage>
        <taxon>Eukaryota</taxon>
        <taxon>Fungi</taxon>
        <taxon>Dikarya</taxon>
        <taxon>Basidiomycota</taxon>
        <taxon>Agaricomycotina</taxon>
        <taxon>Agaricomycetes</taxon>
        <taxon>Agaricomycetidae</taxon>
        <taxon>Agaricales</taxon>
        <taxon>Pleurotineae</taxon>
        <taxon>Pleurotaceae</taxon>
        <taxon>Pleurotus</taxon>
    </lineage>
</organism>
<feature type="compositionally biased region" description="Low complexity" evidence="8">
    <location>
        <begin position="22"/>
        <end position="32"/>
    </location>
</feature>
<evidence type="ECO:0000256" key="4">
    <source>
        <dbReference type="ARBA" id="ARBA00023125"/>
    </source>
</evidence>
<evidence type="ECO:0000259" key="9">
    <source>
        <dbReference type="PROSITE" id="PS50048"/>
    </source>
</evidence>
<feature type="region of interest" description="Disordered" evidence="8">
    <location>
        <begin position="210"/>
        <end position="322"/>
    </location>
</feature>
<dbReference type="InterPro" id="IPR036864">
    <property type="entry name" value="Zn2-C6_fun-type_DNA-bd_sf"/>
</dbReference>
<dbReference type="PANTHER" id="PTHR47659">
    <property type="entry name" value="ZN(II)2CYS6 TRANSCRIPTION FACTOR (EUROFUNG)-RELATED"/>
    <property type="match status" value="1"/>
</dbReference>
<keyword evidence="3" id="KW-0805">Transcription regulation</keyword>
<dbReference type="CDD" id="cd00067">
    <property type="entry name" value="GAL4"/>
    <property type="match status" value="1"/>
</dbReference>
<dbReference type="InterPro" id="IPR050335">
    <property type="entry name" value="ERT1_acuK_gluconeogen_tf"/>
</dbReference>
<evidence type="ECO:0000256" key="1">
    <source>
        <dbReference type="ARBA" id="ARBA00022723"/>
    </source>
</evidence>
<keyword evidence="2" id="KW-0862">Zinc</keyword>
<evidence type="ECO:0000256" key="3">
    <source>
        <dbReference type="ARBA" id="ARBA00023015"/>
    </source>
</evidence>
<dbReference type="InterPro" id="IPR001138">
    <property type="entry name" value="Zn2Cys6_DnaBD"/>
</dbReference>
<proteinExistence type="predicted"/>
<keyword evidence="6" id="KW-0539">Nucleus</keyword>
<feature type="region of interest" description="Disordered" evidence="8">
    <location>
        <begin position="149"/>
        <end position="184"/>
    </location>
</feature>
<dbReference type="STRING" id="1137138.A0A067P5Q9"/>
<evidence type="ECO:0000256" key="8">
    <source>
        <dbReference type="SAM" id="MobiDB-lite"/>
    </source>
</evidence>
<dbReference type="AlphaFoldDB" id="A0A067P5Q9"/>
<dbReference type="GO" id="GO:0000981">
    <property type="term" value="F:DNA-binding transcription factor activity, RNA polymerase II-specific"/>
    <property type="evidence" value="ECO:0007669"/>
    <property type="project" value="InterPro"/>
</dbReference>
<protein>
    <recommendedName>
        <fullName evidence="7">Transcription activator of gluconeogenesis ERT1</fullName>
    </recommendedName>
</protein>
<dbReference type="HOGENOM" id="CLU_040323_0_0_1"/>
<evidence type="ECO:0000256" key="7">
    <source>
        <dbReference type="ARBA" id="ARBA00040903"/>
    </source>
</evidence>
<sequence>MTTEQPKAATPQDQPYPPPMVAYPNPHFTGGTFPPPPAPPGAYQPHFFAYAPPDGTHPEANGANGGVPVPQGPPLVYPYPPGGMIYYPPHPPGFPVSQAPPAPTMKPKRKQVKMACTNCATACKRCDESRPCERCIKYGMPNTCVDGQRKERKKGVKRGPYKRKNKAMESSPLPGHEGEWPAGAAPPTVHAVPSFHAPGPEGFYPVYYPGFPPPPHIQDGQSPPEGAHSAQPPVVPFLIPAGFPPYAHHYPYPPLAPQPTVDPVSTSRKAQEDEGAASGSHDNDGKTKKKKSKTKTKASGSTDPGQRTKRAKASEDDGVDDD</sequence>
<dbReference type="Gene3D" id="4.10.240.10">
    <property type="entry name" value="Zn(2)-C6 fungal-type DNA-binding domain"/>
    <property type="match status" value="1"/>
</dbReference>
<dbReference type="GO" id="GO:0008270">
    <property type="term" value="F:zinc ion binding"/>
    <property type="evidence" value="ECO:0007669"/>
    <property type="project" value="InterPro"/>
</dbReference>
<keyword evidence="5" id="KW-0804">Transcription</keyword>
<feature type="compositionally biased region" description="Low complexity" evidence="8">
    <location>
        <begin position="240"/>
        <end position="250"/>
    </location>
</feature>
<evidence type="ECO:0000313" key="10">
    <source>
        <dbReference type="EMBL" id="KDQ31732.1"/>
    </source>
</evidence>
<feature type="compositionally biased region" description="Basic residues" evidence="8">
    <location>
        <begin position="287"/>
        <end position="296"/>
    </location>
</feature>
<dbReference type="SUPFAM" id="SSF57701">
    <property type="entry name" value="Zn2/Cys6 DNA-binding domain"/>
    <property type="match status" value="1"/>
</dbReference>
<dbReference type="EMBL" id="KL198005">
    <property type="protein sequence ID" value="KDQ31732.1"/>
    <property type="molecule type" value="Genomic_DNA"/>
</dbReference>
<evidence type="ECO:0000256" key="6">
    <source>
        <dbReference type="ARBA" id="ARBA00023242"/>
    </source>
</evidence>
<dbReference type="Proteomes" id="UP000027073">
    <property type="component" value="Unassembled WGS sequence"/>
</dbReference>
<evidence type="ECO:0000256" key="2">
    <source>
        <dbReference type="ARBA" id="ARBA00022833"/>
    </source>
</evidence>
<feature type="compositionally biased region" description="Basic residues" evidence="8">
    <location>
        <begin position="150"/>
        <end position="165"/>
    </location>
</feature>
<evidence type="ECO:0000313" key="11">
    <source>
        <dbReference type="Proteomes" id="UP000027073"/>
    </source>
</evidence>